<name>A0AAD7FB29_9AGAR</name>
<dbReference type="Proteomes" id="UP001221142">
    <property type="component" value="Unassembled WGS sequence"/>
</dbReference>
<evidence type="ECO:0000313" key="2">
    <source>
        <dbReference type="Proteomes" id="UP001221142"/>
    </source>
</evidence>
<accession>A0AAD7FB29</accession>
<evidence type="ECO:0000313" key="1">
    <source>
        <dbReference type="EMBL" id="KAJ7613221.1"/>
    </source>
</evidence>
<dbReference type="AlphaFoldDB" id="A0AAD7FB29"/>
<sequence>MAPDPVDASPSGPSVPLDLEHTIFRIAALSRPSRIPNLMLVAHRVKVWVEPLMYRVVLLHDDNDEGLMLDGLPRLTYNTFLCLLTTKPPEFFASSVKHLFLGNASPSPHSLSDHMRSILDTCTGVLSLNDTLRLSSAHRGLLHPLQHLRRVVMDLQFFPLHRAPGFPPLEFSQPWFAHITHLEVTHCSPGIPGSRNLACLRRIPHLTHFAFHDREMCDTVAPLLGGCLQLECVVLMITRSLHNGDVELGGLGEDKRFFVMESTENVVKFWRLWQRGAMGWDGYWELAEAFIAARRAGQVHGELTCNLISTS</sequence>
<feature type="non-terminal residue" evidence="1">
    <location>
        <position position="1"/>
    </location>
</feature>
<keyword evidence="2" id="KW-1185">Reference proteome</keyword>
<dbReference type="EMBL" id="JARKIF010000029">
    <property type="protein sequence ID" value="KAJ7613221.1"/>
    <property type="molecule type" value="Genomic_DNA"/>
</dbReference>
<gene>
    <name evidence="1" type="ORF">FB45DRAFT_939193</name>
</gene>
<organism evidence="1 2">
    <name type="scientific">Roridomyces roridus</name>
    <dbReference type="NCBI Taxonomy" id="1738132"/>
    <lineage>
        <taxon>Eukaryota</taxon>
        <taxon>Fungi</taxon>
        <taxon>Dikarya</taxon>
        <taxon>Basidiomycota</taxon>
        <taxon>Agaricomycotina</taxon>
        <taxon>Agaricomycetes</taxon>
        <taxon>Agaricomycetidae</taxon>
        <taxon>Agaricales</taxon>
        <taxon>Marasmiineae</taxon>
        <taxon>Mycenaceae</taxon>
        <taxon>Roridomyces</taxon>
    </lineage>
</organism>
<reference evidence="1" key="1">
    <citation type="submission" date="2023-03" db="EMBL/GenBank/DDBJ databases">
        <title>Massive genome expansion in bonnet fungi (Mycena s.s.) driven by repeated elements and novel gene families across ecological guilds.</title>
        <authorList>
            <consortium name="Lawrence Berkeley National Laboratory"/>
            <person name="Harder C.B."/>
            <person name="Miyauchi S."/>
            <person name="Viragh M."/>
            <person name="Kuo A."/>
            <person name="Thoen E."/>
            <person name="Andreopoulos B."/>
            <person name="Lu D."/>
            <person name="Skrede I."/>
            <person name="Drula E."/>
            <person name="Henrissat B."/>
            <person name="Morin E."/>
            <person name="Kohler A."/>
            <person name="Barry K."/>
            <person name="LaButti K."/>
            <person name="Morin E."/>
            <person name="Salamov A."/>
            <person name="Lipzen A."/>
            <person name="Mereny Z."/>
            <person name="Hegedus B."/>
            <person name="Baldrian P."/>
            <person name="Stursova M."/>
            <person name="Weitz H."/>
            <person name="Taylor A."/>
            <person name="Grigoriev I.V."/>
            <person name="Nagy L.G."/>
            <person name="Martin F."/>
            <person name="Kauserud H."/>
        </authorList>
    </citation>
    <scope>NUCLEOTIDE SEQUENCE</scope>
    <source>
        <strain evidence="1">9284</strain>
    </source>
</reference>
<proteinExistence type="predicted"/>
<comment type="caution">
    <text evidence="1">The sequence shown here is derived from an EMBL/GenBank/DDBJ whole genome shotgun (WGS) entry which is preliminary data.</text>
</comment>
<protein>
    <submittedName>
        <fullName evidence="1">Uncharacterized protein</fullName>
    </submittedName>
</protein>